<accession>A0A6B3ZKB8</accession>
<comment type="caution">
    <text evidence="1">The sequence shown here is derived from an EMBL/GenBank/DDBJ whole genome shotgun (WGS) entry which is preliminary data.</text>
</comment>
<name>A0A6B3ZKB8_CLOBO</name>
<dbReference type="AlphaFoldDB" id="A0A6B3ZKB8"/>
<evidence type="ECO:0000313" key="2">
    <source>
        <dbReference type="Proteomes" id="UP000478995"/>
    </source>
</evidence>
<evidence type="ECO:0000313" key="1">
    <source>
        <dbReference type="EMBL" id="NFG15673.1"/>
    </source>
</evidence>
<dbReference type="EMBL" id="SWOY01000001">
    <property type="protein sequence ID" value="NFG15673.1"/>
    <property type="molecule type" value="Genomic_DNA"/>
</dbReference>
<dbReference type="Proteomes" id="UP000478995">
    <property type="component" value="Unassembled WGS sequence"/>
</dbReference>
<gene>
    <name evidence="1" type="ORF">FC794_02435</name>
</gene>
<organism evidence="1 2">
    <name type="scientific">Clostridium botulinum</name>
    <dbReference type="NCBI Taxonomy" id="1491"/>
    <lineage>
        <taxon>Bacteria</taxon>
        <taxon>Bacillati</taxon>
        <taxon>Bacillota</taxon>
        <taxon>Clostridia</taxon>
        <taxon>Eubacteriales</taxon>
        <taxon>Clostridiaceae</taxon>
        <taxon>Clostridium</taxon>
    </lineage>
</organism>
<proteinExistence type="predicted"/>
<protein>
    <submittedName>
        <fullName evidence="1">Uncharacterized protein</fullName>
    </submittedName>
</protein>
<reference evidence="1 2" key="1">
    <citation type="submission" date="2019-04" db="EMBL/GenBank/DDBJ databases">
        <title>Genome sequencing of Clostridium botulinum Groups I-IV and Clostridium butyricum.</title>
        <authorList>
            <person name="Brunt J."/>
            <person name="Van Vliet A.H.M."/>
            <person name="Stringer S.C."/>
            <person name="Carter A.T."/>
            <person name="Peck M.W."/>
        </authorList>
    </citation>
    <scope>NUCLEOTIDE SEQUENCE [LARGE SCALE GENOMIC DNA]</scope>
    <source>
        <strain evidence="1 2">IFR 18/037</strain>
    </source>
</reference>
<sequence>MKCVAITISALNQNNPDIIKNLLSGLLAYL</sequence>